<dbReference type="PROSITE" id="PS51257">
    <property type="entry name" value="PROKAR_LIPOPROTEIN"/>
    <property type="match status" value="1"/>
</dbReference>
<dbReference type="AlphaFoldDB" id="A0A2U1K8A7"/>
<protein>
    <recommendedName>
        <fullName evidence="3">Sporulation protein</fullName>
    </recommendedName>
</protein>
<dbReference type="EMBL" id="QCZG01000002">
    <property type="protein sequence ID" value="PWA13258.1"/>
    <property type="molecule type" value="Genomic_DNA"/>
</dbReference>
<dbReference type="InterPro" id="IPR019076">
    <property type="entry name" value="Spore_lipoprot_YhcN/YlaJ-like"/>
</dbReference>
<dbReference type="RefSeq" id="WP_116553219.1">
    <property type="nucleotide sequence ID" value="NZ_QCZG01000002.1"/>
</dbReference>
<gene>
    <name evidence="1" type="ORF">DCC39_02085</name>
</gene>
<organism evidence="1 2">
    <name type="scientific">Pueribacillus theae</name>
    <dbReference type="NCBI Taxonomy" id="2171751"/>
    <lineage>
        <taxon>Bacteria</taxon>
        <taxon>Bacillati</taxon>
        <taxon>Bacillota</taxon>
        <taxon>Bacilli</taxon>
        <taxon>Bacillales</taxon>
        <taxon>Bacillaceae</taxon>
        <taxon>Pueribacillus</taxon>
    </lineage>
</organism>
<keyword evidence="2" id="KW-1185">Reference proteome</keyword>
<proteinExistence type="predicted"/>
<reference evidence="1 2" key="1">
    <citation type="submission" date="2018-04" db="EMBL/GenBank/DDBJ databases">
        <title>Camelliibacillus theae gen. nov., sp. nov., isolated from Pu'er tea.</title>
        <authorList>
            <person name="Niu L."/>
        </authorList>
    </citation>
    <scope>NUCLEOTIDE SEQUENCE [LARGE SCALE GENOMIC DNA]</scope>
    <source>
        <strain evidence="1 2">T8</strain>
    </source>
</reference>
<name>A0A2U1K8A7_9BACI</name>
<evidence type="ECO:0008006" key="3">
    <source>
        <dbReference type="Google" id="ProtNLM"/>
    </source>
</evidence>
<comment type="caution">
    <text evidence="1">The sequence shown here is derived from an EMBL/GenBank/DDBJ whole genome shotgun (WGS) entry which is preliminary data.</text>
</comment>
<dbReference type="Pfam" id="PF09580">
    <property type="entry name" value="Spore_YhcN_YlaJ"/>
    <property type="match status" value="1"/>
</dbReference>
<dbReference type="OrthoDB" id="2938922at2"/>
<evidence type="ECO:0000313" key="1">
    <source>
        <dbReference type="EMBL" id="PWA13258.1"/>
    </source>
</evidence>
<accession>A0A2U1K8A7</accession>
<dbReference type="Proteomes" id="UP000245998">
    <property type="component" value="Unassembled WGS sequence"/>
</dbReference>
<sequence>MIIKKQPIIMIFTFFMCLIVGCSPEEQETKNPIITQTSNESSIDQNLSNEAVEKVLKKEEITKANAVNTENLLLVAFEVEQFERFNLKEIEKEIKSQLKKDFKKVKVEVTHDTKIMMEIEKLQDKVENENVAPKKWKKEIEKIQKLMKEKT</sequence>
<evidence type="ECO:0000313" key="2">
    <source>
        <dbReference type="Proteomes" id="UP000245998"/>
    </source>
</evidence>